<protein>
    <recommendedName>
        <fullName evidence="9">Major facilitator superfamily (MFS) profile domain-containing protein</fullName>
    </recommendedName>
</protein>
<feature type="transmembrane region" description="Helical" evidence="7">
    <location>
        <begin position="14"/>
        <end position="36"/>
    </location>
</feature>
<feature type="transmembrane region" description="Helical" evidence="7">
    <location>
        <begin position="315"/>
        <end position="337"/>
    </location>
</feature>
<feature type="transmembrane region" description="Helical" evidence="7">
    <location>
        <begin position="406"/>
        <end position="426"/>
    </location>
</feature>
<proteinExistence type="inferred from homology"/>
<reference evidence="8" key="1">
    <citation type="submission" date="2015-10" db="EMBL/GenBank/DDBJ databases">
        <authorList>
            <person name="Gilbert D.G."/>
        </authorList>
    </citation>
    <scope>NUCLEOTIDE SEQUENCE</scope>
</reference>
<gene>
    <name evidence="8" type="ORF">MGWOODY_Smn627</name>
</gene>
<dbReference type="EMBL" id="CZQE01000348">
    <property type="protein sequence ID" value="CUS46204.1"/>
    <property type="molecule type" value="Genomic_DNA"/>
</dbReference>
<feature type="transmembrane region" description="Helical" evidence="7">
    <location>
        <begin position="291"/>
        <end position="309"/>
    </location>
</feature>
<evidence type="ECO:0000256" key="6">
    <source>
        <dbReference type="ARBA" id="ARBA00023136"/>
    </source>
</evidence>
<dbReference type="SUPFAM" id="SSF103473">
    <property type="entry name" value="MFS general substrate transporter"/>
    <property type="match status" value="1"/>
</dbReference>
<feature type="transmembrane region" description="Helical" evidence="7">
    <location>
        <begin position="56"/>
        <end position="75"/>
    </location>
</feature>
<dbReference type="GO" id="GO:0022857">
    <property type="term" value="F:transmembrane transporter activity"/>
    <property type="evidence" value="ECO:0007669"/>
    <property type="project" value="InterPro"/>
</dbReference>
<comment type="similarity">
    <text evidence="2">Belongs to the major facilitator superfamily.</text>
</comment>
<keyword evidence="6 7" id="KW-0472">Membrane</keyword>
<feature type="transmembrane region" description="Helical" evidence="7">
    <location>
        <begin position="228"/>
        <end position="249"/>
    </location>
</feature>
<evidence type="ECO:0000256" key="1">
    <source>
        <dbReference type="ARBA" id="ARBA00004127"/>
    </source>
</evidence>
<evidence type="ECO:0008006" key="9">
    <source>
        <dbReference type="Google" id="ProtNLM"/>
    </source>
</evidence>
<feature type="transmembrane region" description="Helical" evidence="7">
    <location>
        <begin position="344"/>
        <end position="364"/>
    </location>
</feature>
<keyword evidence="4 7" id="KW-0812">Transmembrane</keyword>
<dbReference type="PANTHER" id="PTHR23514">
    <property type="entry name" value="BYPASS OF STOP CODON PROTEIN 6"/>
    <property type="match status" value="1"/>
</dbReference>
<dbReference type="Gene3D" id="1.20.1250.20">
    <property type="entry name" value="MFS general substrate transporter like domains"/>
    <property type="match status" value="2"/>
</dbReference>
<evidence type="ECO:0000256" key="3">
    <source>
        <dbReference type="ARBA" id="ARBA00022448"/>
    </source>
</evidence>
<dbReference type="InterPro" id="IPR011701">
    <property type="entry name" value="MFS"/>
</dbReference>
<sequence length="436" mass="45788">MTDSPAPDAYNRTALFWICVLALFTAAVAFSMRTAASDAIRQAVFDPIDPANSGRMIGGALGAAFSGFAFSLLVLSPFLDVIGAKRVLLLAACSFVGGSVLMVLAPTLGSGAGVGTFVILGMALTGIGWGCTEASINPMTAALYPADKTHRLNVLHAWWPAGIVVGGLASIGVGQLGLDWRWDIALIAVPGIAFGLWTLTQKFPKTESAALGVGFGEMIAVPFNRPTFWIFCAIMFLTASAELAPGSWVDVALTHTVGMKGILLLVYVSAIMFVMRHFAGMLSHRFSDMGLLWLCTVPAALGLYLLSVASSPVTALVAATVWAVGVAFMWPTMLAAVSHRYPRGGPWTIGLVGFAGAMAIQLVLPKLGAIYDKAKLERAGGEAAFAALQPGPVLNDVLAYAATRSFQVVALIPVVLFVIFGAVRIIERKRRLGGAD</sequence>
<evidence type="ECO:0000256" key="2">
    <source>
        <dbReference type="ARBA" id="ARBA00008335"/>
    </source>
</evidence>
<comment type="subcellular location">
    <subcellularLocation>
        <location evidence="1">Endomembrane system</location>
        <topology evidence="1">Multi-pass membrane protein</topology>
    </subcellularLocation>
</comment>
<feature type="transmembrane region" description="Helical" evidence="7">
    <location>
        <begin position="261"/>
        <end position="279"/>
    </location>
</feature>
<accession>A0A160TQB7</accession>
<dbReference type="PANTHER" id="PTHR23514:SF3">
    <property type="entry name" value="BYPASS OF STOP CODON PROTEIN 6"/>
    <property type="match status" value="1"/>
</dbReference>
<evidence type="ECO:0000313" key="8">
    <source>
        <dbReference type="EMBL" id="CUS46204.1"/>
    </source>
</evidence>
<dbReference type="GO" id="GO:0016020">
    <property type="term" value="C:membrane"/>
    <property type="evidence" value="ECO:0007669"/>
    <property type="project" value="TreeGrafter"/>
</dbReference>
<evidence type="ECO:0000256" key="7">
    <source>
        <dbReference type="SAM" id="Phobius"/>
    </source>
</evidence>
<evidence type="ECO:0000256" key="5">
    <source>
        <dbReference type="ARBA" id="ARBA00022989"/>
    </source>
</evidence>
<name>A0A160TQB7_9ZZZZ</name>
<organism evidence="8">
    <name type="scientific">hydrothermal vent metagenome</name>
    <dbReference type="NCBI Taxonomy" id="652676"/>
    <lineage>
        <taxon>unclassified sequences</taxon>
        <taxon>metagenomes</taxon>
        <taxon>ecological metagenomes</taxon>
    </lineage>
</organism>
<dbReference type="Pfam" id="PF07690">
    <property type="entry name" value="MFS_1"/>
    <property type="match status" value="1"/>
</dbReference>
<dbReference type="AlphaFoldDB" id="A0A160TQB7"/>
<dbReference type="GO" id="GO:0012505">
    <property type="term" value="C:endomembrane system"/>
    <property type="evidence" value="ECO:0007669"/>
    <property type="project" value="UniProtKB-SubCell"/>
</dbReference>
<keyword evidence="3" id="KW-0813">Transport</keyword>
<feature type="transmembrane region" description="Helical" evidence="7">
    <location>
        <begin position="111"/>
        <end position="131"/>
    </location>
</feature>
<feature type="transmembrane region" description="Helical" evidence="7">
    <location>
        <begin position="152"/>
        <end position="174"/>
    </location>
</feature>
<feature type="transmembrane region" description="Helical" evidence="7">
    <location>
        <begin position="87"/>
        <end position="105"/>
    </location>
</feature>
<dbReference type="InterPro" id="IPR036259">
    <property type="entry name" value="MFS_trans_sf"/>
</dbReference>
<evidence type="ECO:0000256" key="4">
    <source>
        <dbReference type="ARBA" id="ARBA00022692"/>
    </source>
</evidence>
<dbReference type="InterPro" id="IPR051788">
    <property type="entry name" value="MFS_Transporter"/>
</dbReference>
<keyword evidence="5 7" id="KW-1133">Transmembrane helix</keyword>